<reference evidence="3" key="1">
    <citation type="journal article" date="2019" name="Int. J. Syst. Evol. Microbiol.">
        <title>The Global Catalogue of Microorganisms (GCM) 10K type strain sequencing project: providing services to taxonomists for standard genome sequencing and annotation.</title>
        <authorList>
            <consortium name="The Broad Institute Genomics Platform"/>
            <consortium name="The Broad Institute Genome Sequencing Center for Infectious Disease"/>
            <person name="Wu L."/>
            <person name="Ma J."/>
        </authorList>
    </citation>
    <scope>NUCLEOTIDE SEQUENCE [LARGE SCALE GENOMIC DNA]</scope>
    <source>
        <strain evidence="3">JCM 17338</strain>
    </source>
</reference>
<dbReference type="SUPFAM" id="SSF49344">
    <property type="entry name" value="CBD9-like"/>
    <property type="match status" value="1"/>
</dbReference>
<keyword evidence="3" id="KW-1185">Reference proteome</keyword>
<feature type="domain" description="Carbohydrate-binding" evidence="1">
    <location>
        <begin position="25"/>
        <end position="211"/>
    </location>
</feature>
<name>A0ABP7NZ76_9SPHI</name>
<dbReference type="Proteomes" id="UP001501081">
    <property type="component" value="Unassembled WGS sequence"/>
</dbReference>
<comment type="caution">
    <text evidence="2">The sequence shown here is derived from an EMBL/GenBank/DDBJ whole genome shotgun (WGS) entry which is preliminary data.</text>
</comment>
<gene>
    <name evidence="2" type="ORF">GCM10022246_08600</name>
</gene>
<dbReference type="InterPro" id="IPR010502">
    <property type="entry name" value="Carb-bd_dom_fam9"/>
</dbReference>
<dbReference type="RefSeq" id="WP_344765252.1">
    <property type="nucleotide sequence ID" value="NZ_BAABAK010000003.1"/>
</dbReference>
<sequence>MRIPAIASISQSSDIQEVSELLDTLPQHHISHQPWIEFKSNCHTSFVIAHSGDAIFLKYYVKEDIIKLATHQTNGRVHKDNCVEFFVAFESQKKYYNIEINCAGVALIGYGEGRLNRKLLDEKLINKINAHINIQTAPLNSGNKYRWQVTVMLPIEVFEESNIGSLNQKSGLGNFFKCGDDLPNKHFYAWSNIEAKKPDFHLPQFFGKLEFS</sequence>
<evidence type="ECO:0000313" key="3">
    <source>
        <dbReference type="Proteomes" id="UP001501081"/>
    </source>
</evidence>
<dbReference type="Pfam" id="PF16011">
    <property type="entry name" value="CBM9_2"/>
    <property type="match status" value="1"/>
</dbReference>
<protein>
    <submittedName>
        <fullName evidence="2">Carbohydrate-binding family 9-like protein</fullName>
    </submittedName>
</protein>
<dbReference type="CDD" id="cd09620">
    <property type="entry name" value="CBM9_like_3"/>
    <property type="match status" value="1"/>
</dbReference>
<evidence type="ECO:0000259" key="1">
    <source>
        <dbReference type="Pfam" id="PF16011"/>
    </source>
</evidence>
<proteinExistence type="predicted"/>
<organism evidence="2 3">
    <name type="scientific">Pedobacter ginsengiterrae</name>
    <dbReference type="NCBI Taxonomy" id="871696"/>
    <lineage>
        <taxon>Bacteria</taxon>
        <taxon>Pseudomonadati</taxon>
        <taxon>Bacteroidota</taxon>
        <taxon>Sphingobacteriia</taxon>
        <taxon>Sphingobacteriales</taxon>
        <taxon>Sphingobacteriaceae</taxon>
        <taxon>Pedobacter</taxon>
    </lineage>
</organism>
<dbReference type="Gene3D" id="2.60.40.1190">
    <property type="match status" value="1"/>
</dbReference>
<evidence type="ECO:0000313" key="2">
    <source>
        <dbReference type="EMBL" id="GAA3956997.1"/>
    </source>
</evidence>
<dbReference type="EMBL" id="BAABAK010000003">
    <property type="protein sequence ID" value="GAA3956997.1"/>
    <property type="molecule type" value="Genomic_DNA"/>
</dbReference>
<accession>A0ABP7NZ76</accession>